<keyword evidence="4 13" id="KW-0349">Heme</keyword>
<evidence type="ECO:0000256" key="7">
    <source>
        <dbReference type="ARBA" id="ARBA00022737"/>
    </source>
</evidence>
<feature type="chain" id="PRO_5003024684" evidence="14 18">
    <location>
        <begin position="23"/>
        <end position="794"/>
    </location>
</feature>
<dbReference type="Pfam" id="PF02494">
    <property type="entry name" value="HYR"/>
    <property type="match status" value="1"/>
</dbReference>
<keyword evidence="3" id="KW-0964">Secreted</keyword>
<evidence type="ECO:0000256" key="11">
    <source>
        <dbReference type="ARBA" id="ARBA00023180"/>
    </source>
</evidence>
<keyword evidence="11" id="KW-0325">Glycoprotein</keyword>
<accession>D1LXG3</accession>
<keyword evidence="8" id="KW-0560">Oxidoreductase</keyword>
<evidence type="ECO:0000256" key="4">
    <source>
        <dbReference type="ARBA" id="ARBA00022617"/>
    </source>
</evidence>
<dbReference type="GeneID" id="100313753"/>
<dbReference type="AlphaFoldDB" id="D1LXG3"/>
<dbReference type="GO" id="GO:0046872">
    <property type="term" value="F:metal ion binding"/>
    <property type="evidence" value="ECO:0007669"/>
    <property type="project" value="UniProtKB-KW"/>
</dbReference>
<evidence type="ECO:0000256" key="3">
    <source>
        <dbReference type="ARBA" id="ARBA00022525"/>
    </source>
</evidence>
<name>D1LXG3_SACKO</name>
<keyword evidence="17" id="KW-1185">Reference proteome</keyword>
<reference evidence="18" key="2">
    <citation type="submission" date="2025-05" db="UniProtKB">
        <authorList>
            <consortium name="RefSeq"/>
        </authorList>
    </citation>
    <scope>IDENTIFICATION</scope>
</reference>
<keyword evidence="16" id="KW-0575">Peroxidase</keyword>
<dbReference type="Gene3D" id="1.10.640.10">
    <property type="entry name" value="Haem peroxidase domain superfamily, animal type"/>
    <property type="match status" value="1"/>
</dbReference>
<protein>
    <submittedName>
        <fullName evidence="16 18">Thyroid peroxidase-like protein</fullName>
    </submittedName>
</protein>
<dbReference type="InterPro" id="IPR037120">
    <property type="entry name" value="Haem_peroxidase_sf_animal"/>
</dbReference>
<dbReference type="PROSITE" id="PS50825">
    <property type="entry name" value="HYR"/>
    <property type="match status" value="1"/>
</dbReference>
<evidence type="ECO:0000256" key="6">
    <source>
        <dbReference type="ARBA" id="ARBA00022729"/>
    </source>
</evidence>
<dbReference type="EMBL" id="GU076140">
    <property type="protein sequence ID" value="ACY92669.1"/>
    <property type="molecule type" value="mRNA"/>
</dbReference>
<dbReference type="CDD" id="cd09826">
    <property type="entry name" value="peroxidasin_like"/>
    <property type="match status" value="1"/>
</dbReference>
<dbReference type="Proteomes" id="UP000694865">
    <property type="component" value="Unplaced"/>
</dbReference>
<feature type="binding site" description="axial binding residue" evidence="13">
    <location>
        <position position="468"/>
    </location>
    <ligand>
        <name>heme b</name>
        <dbReference type="ChEBI" id="CHEBI:60344"/>
    </ligand>
    <ligandPart>
        <name>Fe</name>
        <dbReference type="ChEBI" id="CHEBI:18248"/>
    </ligandPart>
</feature>
<evidence type="ECO:0000256" key="2">
    <source>
        <dbReference type="ARBA" id="ARBA00004613"/>
    </source>
</evidence>
<evidence type="ECO:0000256" key="10">
    <source>
        <dbReference type="ARBA" id="ARBA00023157"/>
    </source>
</evidence>
<dbReference type="InterPro" id="IPR003410">
    <property type="entry name" value="HYR_dom"/>
</dbReference>
<comment type="cofactor">
    <cofactor evidence="1">
        <name>heme b</name>
        <dbReference type="ChEBI" id="CHEBI:60344"/>
    </cofactor>
</comment>
<evidence type="ECO:0000313" key="16">
    <source>
        <dbReference type="EMBL" id="ACY92669.1"/>
    </source>
</evidence>
<evidence type="ECO:0000256" key="9">
    <source>
        <dbReference type="ARBA" id="ARBA00023004"/>
    </source>
</evidence>
<sequence>MKHIAVVAILLFMVWFPYDVVSQYGTNDDDEDNAIEESAVFELCFREAVNGVDRAIFETSNAIRNMHKPITPAQLLKLFRYPTLRIIDASRNKEVFEILLDILRSNNRGHKINPAFIETLMVRLGCRPPSVSCNDMCFHSKFRTIDGTCNNFKYPSQGAALTPFTRMRDSIYENGFTEPVGWNPGMLYNGFPKPLPRDVTNRLGRTYTISHSLHLTDLVSLFGQFLDHDTDLTPQSPSSVSFKDGQPCSASCDNKPPCFPLLVPDDDPRIHGVNCTEFIRSSAVCGTGSVWLSREQTNAITSYIDASQVYGSEQNKADNLRAFDGKGGMRVGHNETATGRPLLPFDPNSPMACLSDDNMNDVPCFLAGDTRANELTGLTSMHTLFLREHNRISNILSQINPHWDDEQLYQEARKIVGATLQHITYDHYLPKIIGDVGMESMGVYNGYDPDTNAAIANVFATAAFRFGHATVKPFISRLDENFNETSEGHLPLHRAFFQPWRIVEEGGIDPVIRGFFATAAKDLNPGEIMTDELTEHLFELSNSIALDLMSLNIQRGRDHALPGYTVWRDMCGLVAADTFDKLKNEMSDDYVRHTLQDLYGHPGNIDLFIGALAEDPLEGSVVGPTFNCILARQFNKTRNGDRFWYENDGYFSENQVAEIKKTSLARIICDNTNIDVLQQDVFLMPSVSGGFVNCHSIEGFDLNAWTHQQDEDHTAPSIKCPSDIVINAHAPTATVYWPRLIVRDNSKENIGVTCSRANGSDFPEGVTIVTCTCTDSSGNCATCSFSVVVQCNQP</sequence>
<dbReference type="GO" id="GO:0020037">
    <property type="term" value="F:heme binding"/>
    <property type="evidence" value="ECO:0007669"/>
    <property type="project" value="InterPro"/>
</dbReference>
<keyword evidence="5 13" id="KW-0479">Metal-binding</keyword>
<dbReference type="FunFam" id="1.10.640.10:FF:000001">
    <property type="entry name" value="Peroxidasin homolog"/>
    <property type="match status" value="1"/>
</dbReference>
<dbReference type="InterPro" id="IPR034824">
    <property type="entry name" value="Peroxidasin_peroxidase"/>
</dbReference>
<dbReference type="InterPro" id="IPR019791">
    <property type="entry name" value="Haem_peroxidase_animal"/>
</dbReference>
<evidence type="ECO:0000313" key="17">
    <source>
        <dbReference type="Proteomes" id="UP000694865"/>
    </source>
</evidence>
<dbReference type="GO" id="GO:0004601">
    <property type="term" value="F:peroxidase activity"/>
    <property type="evidence" value="ECO:0007669"/>
    <property type="project" value="UniProtKB-KW"/>
</dbReference>
<keyword evidence="7" id="KW-0677">Repeat</keyword>
<dbReference type="InterPro" id="IPR010255">
    <property type="entry name" value="Haem_peroxidase_sf"/>
</dbReference>
<dbReference type="PANTHER" id="PTHR11475">
    <property type="entry name" value="OXIDASE/PEROXIDASE"/>
    <property type="match status" value="1"/>
</dbReference>
<gene>
    <name evidence="18" type="primary">LOC100313753</name>
</gene>
<evidence type="ECO:0000256" key="8">
    <source>
        <dbReference type="ARBA" id="ARBA00023002"/>
    </source>
</evidence>
<evidence type="ECO:0000256" key="12">
    <source>
        <dbReference type="ARBA" id="ARBA00061342"/>
    </source>
</evidence>
<dbReference type="KEGG" id="sko:100313753"/>
<evidence type="ECO:0000313" key="18">
    <source>
        <dbReference type="RefSeq" id="NP_001161670.1"/>
    </source>
</evidence>
<dbReference type="PRINTS" id="PR00457">
    <property type="entry name" value="ANPEROXIDASE"/>
</dbReference>
<keyword evidence="9 13" id="KW-0408">Iron</keyword>
<comment type="similarity">
    <text evidence="12">Belongs to the peroxidase family. XPO subfamily.</text>
</comment>
<proteinExistence type="evidence at transcript level"/>
<evidence type="ECO:0000256" key="13">
    <source>
        <dbReference type="PIRSR" id="PIRSR619791-2"/>
    </source>
</evidence>
<dbReference type="RefSeq" id="NP_001161670.1">
    <property type="nucleotide sequence ID" value="NM_001168198.1"/>
</dbReference>
<dbReference type="PANTHER" id="PTHR11475:SF121">
    <property type="entry name" value="THYROID PEROXIDASE-LIKE"/>
    <property type="match status" value="1"/>
</dbReference>
<reference evidence="16" key="1">
    <citation type="submission" date="2009-10" db="EMBL/GenBank/DDBJ databases">
        <authorList>
            <person name="Freeman R.M.Jr."/>
            <person name="Wu M.M."/>
            <person name="Gerhart J.J."/>
        </authorList>
    </citation>
    <scope>NUCLEOTIDE SEQUENCE</scope>
</reference>
<keyword evidence="6 14" id="KW-0732">Signal</keyword>
<dbReference type="PROSITE" id="PS50292">
    <property type="entry name" value="PEROXIDASE_3"/>
    <property type="match status" value="1"/>
</dbReference>
<dbReference type="PeroxiBase" id="7615">
    <property type="entry name" value="SkoPxd01"/>
</dbReference>
<dbReference type="SUPFAM" id="SSF48113">
    <property type="entry name" value="Heme-dependent peroxidases"/>
    <property type="match status" value="1"/>
</dbReference>
<evidence type="ECO:0000259" key="15">
    <source>
        <dbReference type="PROSITE" id="PS50825"/>
    </source>
</evidence>
<evidence type="ECO:0000256" key="5">
    <source>
        <dbReference type="ARBA" id="ARBA00022723"/>
    </source>
</evidence>
<dbReference type="Pfam" id="PF03098">
    <property type="entry name" value="An_peroxidase"/>
    <property type="match status" value="1"/>
</dbReference>
<comment type="subcellular location">
    <subcellularLocation>
        <location evidence="2">Secreted</location>
    </subcellularLocation>
</comment>
<feature type="signal peptide" evidence="14 18">
    <location>
        <begin position="1"/>
        <end position="22"/>
    </location>
</feature>
<keyword evidence="10" id="KW-1015">Disulfide bond</keyword>
<evidence type="ECO:0000256" key="14">
    <source>
        <dbReference type="SAM" id="SignalP"/>
    </source>
</evidence>
<feature type="domain" description="HYR" evidence="15">
    <location>
        <begin position="711"/>
        <end position="791"/>
    </location>
</feature>
<dbReference type="OrthoDB" id="823504at2759"/>
<organism evidence="16">
    <name type="scientific">Saccoglossus kowalevskii</name>
    <name type="common">Acorn worm</name>
    <dbReference type="NCBI Taxonomy" id="10224"/>
    <lineage>
        <taxon>Eukaryota</taxon>
        <taxon>Metazoa</taxon>
        <taxon>Hemichordata</taxon>
        <taxon>Enteropneusta</taxon>
        <taxon>Harrimaniidae</taxon>
        <taxon>Saccoglossus</taxon>
    </lineage>
</organism>
<dbReference type="GO" id="GO:0005615">
    <property type="term" value="C:extracellular space"/>
    <property type="evidence" value="ECO:0007669"/>
    <property type="project" value="TreeGrafter"/>
</dbReference>
<evidence type="ECO:0000256" key="1">
    <source>
        <dbReference type="ARBA" id="ARBA00001970"/>
    </source>
</evidence>
<dbReference type="GO" id="GO:0006979">
    <property type="term" value="P:response to oxidative stress"/>
    <property type="evidence" value="ECO:0007669"/>
    <property type="project" value="InterPro"/>
</dbReference>